<dbReference type="GO" id="GO:0004065">
    <property type="term" value="F:arylsulfatase activity"/>
    <property type="evidence" value="ECO:0007669"/>
    <property type="project" value="TreeGrafter"/>
</dbReference>
<dbReference type="EMBL" id="CP014224">
    <property type="protein sequence ID" value="ANW97481.1"/>
    <property type="molecule type" value="Genomic_DNA"/>
</dbReference>
<dbReference type="STRING" id="1790137.AXE80_08850"/>
<dbReference type="Gene3D" id="3.30.1120.10">
    <property type="match status" value="1"/>
</dbReference>
<evidence type="ECO:0000256" key="2">
    <source>
        <dbReference type="ARBA" id="ARBA00022801"/>
    </source>
</evidence>
<evidence type="ECO:0000313" key="4">
    <source>
        <dbReference type="EMBL" id="ANW97481.1"/>
    </source>
</evidence>
<comment type="similarity">
    <text evidence="1">Belongs to the sulfatase family.</text>
</comment>
<dbReference type="KEGG" id="wfu:AXE80_08850"/>
<protein>
    <recommendedName>
        <fullName evidence="3">Sulfatase N-terminal domain-containing protein</fullName>
    </recommendedName>
</protein>
<evidence type="ECO:0000256" key="1">
    <source>
        <dbReference type="ARBA" id="ARBA00008779"/>
    </source>
</evidence>
<evidence type="ECO:0000259" key="3">
    <source>
        <dbReference type="Pfam" id="PF00884"/>
    </source>
</evidence>
<dbReference type="PANTHER" id="PTHR42693:SF53">
    <property type="entry name" value="ENDO-4-O-SULFATASE"/>
    <property type="match status" value="1"/>
</dbReference>
<dbReference type="Proteomes" id="UP000092967">
    <property type="component" value="Chromosome"/>
</dbReference>
<dbReference type="FunFam" id="3.40.720.10:FF:000070">
    <property type="entry name" value="Arylsulfatase A"/>
    <property type="match status" value="1"/>
</dbReference>
<dbReference type="Pfam" id="PF00884">
    <property type="entry name" value="Sulfatase"/>
    <property type="match status" value="1"/>
</dbReference>
<dbReference type="InterPro" id="IPR000917">
    <property type="entry name" value="Sulfatase_N"/>
</dbReference>
<name>A0A1B1Y9M1_9FLAO</name>
<dbReference type="Gene3D" id="3.40.720.10">
    <property type="entry name" value="Alkaline Phosphatase, subunit A"/>
    <property type="match status" value="1"/>
</dbReference>
<organism evidence="4 5">
    <name type="scientific">Wenyingzhuangia fucanilytica</name>
    <dbReference type="NCBI Taxonomy" id="1790137"/>
    <lineage>
        <taxon>Bacteria</taxon>
        <taxon>Pseudomonadati</taxon>
        <taxon>Bacteroidota</taxon>
        <taxon>Flavobacteriia</taxon>
        <taxon>Flavobacteriales</taxon>
        <taxon>Flavobacteriaceae</taxon>
        <taxon>Wenyingzhuangia</taxon>
    </lineage>
</organism>
<accession>A0A1B1Y9M1</accession>
<dbReference type="SUPFAM" id="SSF53649">
    <property type="entry name" value="Alkaline phosphatase-like"/>
    <property type="match status" value="1"/>
</dbReference>
<reference evidence="4 5" key="1">
    <citation type="submission" date="2016-02" db="EMBL/GenBank/DDBJ databases">
        <authorList>
            <person name="Wen L."/>
            <person name="He K."/>
            <person name="Yang H."/>
        </authorList>
    </citation>
    <scope>NUCLEOTIDE SEQUENCE [LARGE SCALE GENOMIC DNA]</scope>
    <source>
        <strain evidence="4 5">CZ1127</strain>
    </source>
</reference>
<dbReference type="AlphaFoldDB" id="A0A1B1Y9M1"/>
<dbReference type="PANTHER" id="PTHR42693">
    <property type="entry name" value="ARYLSULFATASE FAMILY MEMBER"/>
    <property type="match status" value="1"/>
</dbReference>
<evidence type="ECO:0000313" key="5">
    <source>
        <dbReference type="Proteomes" id="UP000092967"/>
    </source>
</evidence>
<gene>
    <name evidence="4" type="ORF">AXE80_08850</name>
</gene>
<sequence length="599" mass="67841">MKSGFFLLLTLLQISCKEKETKKVTTTKPNVIVVITDDQGYGDLGHTGNPIIKTPTIDQFSKQAVNLTNYHVGTTCAPTRAGLLTGRNCNRNGVWHTIMGASMLNKEEVTLANVLQNKGYNTAMFGKWHLGDNHPFLPEDRGFQEAFYHSGGGVGQTPDYWKNDYFDDTYMRNGVPEKKEGYCTDIWFDEAIQFIENKKNEPFFCYLSLNAPHGPYNVPEEYYNIYKDETSIIEAQKRFYGMITNVDDNFKKLLKKLETLGIADNTIVVFTTDNGTAKGYKQDPKTKEYHGYNAGMKGTKGSEYDGGHRVPFIIRWPNGGLSGGKSLDQLVAHVDVLPTFVSLLGEEYVSHKTMDGADMSNYLLGEIQEAPKRYLVTDTQRVNWPVKGKNSCVMDDEWRLIRGTELYNIKQDPGQENNLATQYPDKVAEMNAFYDEWWADVIKETKYSTIELGVDDEEVLTCHDARTVDYYPPWNQQLIREGKPMKPASFSVNFVEGGKYKFYLRRWPKESGLALGAATKDGVKPTLYTEEVIDGKAMKFKKAYLKIGNHLIETSVDNEKTAAVLEMEVPKGKTSLLAYFDMENGILSNAFYVDVEKIK</sequence>
<dbReference type="CDD" id="cd16146">
    <property type="entry name" value="ARS_like"/>
    <property type="match status" value="1"/>
</dbReference>
<dbReference type="InterPro" id="IPR050738">
    <property type="entry name" value="Sulfatase"/>
</dbReference>
<dbReference type="InterPro" id="IPR017850">
    <property type="entry name" value="Alkaline_phosphatase_core_sf"/>
</dbReference>
<proteinExistence type="inferred from homology"/>
<keyword evidence="5" id="KW-1185">Reference proteome</keyword>
<keyword evidence="2" id="KW-0378">Hydrolase</keyword>
<feature type="domain" description="Sulfatase N-terminal" evidence="3">
    <location>
        <begin position="29"/>
        <end position="345"/>
    </location>
</feature>